<evidence type="ECO:0000313" key="2">
    <source>
        <dbReference type="Proteomes" id="UP000270216"/>
    </source>
</evidence>
<dbReference type="SUPFAM" id="SSF116927">
    <property type="entry name" value="EspA/CesA-like"/>
    <property type="match status" value="1"/>
</dbReference>
<name>A0ABX9ZP60_9BURK</name>
<dbReference type="RefSeq" id="WP_107338237.1">
    <property type="nucleotide sequence ID" value="NZ_PYYA01000029.1"/>
</dbReference>
<gene>
    <name evidence="1" type="ORF">EJE83_13140</name>
</gene>
<sequence length="174" mass="18822">MMDRISGASSHVHTYEAFVPGASPGASQNPLLATMGLARERLSLLQSMADVWLAAAQTRVDIARDASGFSTLTGEMARQASAGAKRQMLPQALRDFAVRHELLSLQTAGEPFDAAALQHLESKLQSLALNDSASSTREQIQLKRFVTSYDNTLTLYNAMISRLGEVTKKIVSSL</sequence>
<dbReference type="EMBL" id="RWHX01000021">
    <property type="protein sequence ID" value="RSK80525.1"/>
    <property type="molecule type" value="Genomic_DNA"/>
</dbReference>
<reference evidence="1 2" key="1">
    <citation type="submission" date="2018-12" db="EMBL/GenBank/DDBJ databases">
        <title>Whole genome sequence of a Pandoraea apista isolate from a patient with cystic fibrosis.</title>
        <authorList>
            <person name="Kenna D.T."/>
            <person name="Turton J.F."/>
        </authorList>
    </citation>
    <scope>NUCLEOTIDE SEQUENCE [LARGE SCALE GENOMIC DNA]</scope>
    <source>
        <strain evidence="1 2">Pa13324</strain>
    </source>
</reference>
<comment type="caution">
    <text evidence="1">The sequence shown here is derived from an EMBL/GenBank/DDBJ whole genome shotgun (WGS) entry which is preliminary data.</text>
</comment>
<proteinExistence type="predicted"/>
<dbReference type="Proteomes" id="UP000270216">
    <property type="component" value="Unassembled WGS sequence"/>
</dbReference>
<keyword evidence="2" id="KW-1185">Reference proteome</keyword>
<evidence type="ECO:0000313" key="1">
    <source>
        <dbReference type="EMBL" id="RSK80525.1"/>
    </source>
</evidence>
<organism evidence="1 2">
    <name type="scientific">Pandoraea apista</name>
    <dbReference type="NCBI Taxonomy" id="93218"/>
    <lineage>
        <taxon>Bacteria</taxon>
        <taxon>Pseudomonadati</taxon>
        <taxon>Pseudomonadota</taxon>
        <taxon>Betaproteobacteria</taxon>
        <taxon>Burkholderiales</taxon>
        <taxon>Burkholderiaceae</taxon>
        <taxon>Pandoraea</taxon>
    </lineage>
</organism>
<protein>
    <submittedName>
        <fullName evidence="1">Uncharacterized protein</fullName>
    </submittedName>
</protein>
<dbReference type="InterPro" id="IPR035074">
    <property type="entry name" value="EspA/CesA-like"/>
</dbReference>
<accession>A0ABX9ZP60</accession>